<sequence>MRSFGKCLAGGEAAPLADLIAKLGLVLLVLASTARCIDLSQCTAPLGMATGQIPDADITASSSFDSGNVGPHEARLRSENHGGAWCPKDQVTANPREWLEIDLHDVHLITATGTQGRFGNGQGVEYAEAYMLEYWRPAHGKWFRYKDSKGTEVIKGNENTYLEARHELDPPIWASKIRFLPYDSHMRTVCMRVELYGCYWNDGIVSYSMPQGEKRGNDYFYDSTYDGHWDGELRRGMGLLVDGRSGPDNYKPEKGKGWVGWKNDSRNGQPIEIKFEFDRVREFSAVHIVCNNQFNRDIRVFSQMEVFFSIGGKHFIGEPITYNSVEDSILENAHNVTVKLHNRVGKFVKLRLHFAAKWIMISEVTFVSMVAHGNFSEEQLTSTETPAQSDIFIEKNGSTPVLAGEPPVSQAKHDDPTYMAVVIGVLTAVILLLAVAIFLIVSRHRQRKCFASPVNGKAASHLGSTCATVEKGAALMAYTLEDDERYAGGSLPTLPRDLGNRLLDIVKLDDYQEPYQALKYAPYYSYSTVVMEMKDMMLNNKPSNTNHNAVYANGAVDTSYDYAVPELGTQPLLNGTEARGSGNGTLVNGQQLANSAGSDQDSVFSKASSRSSRPDDKKETRTARSNIQSFPYLPQSCGRIPYKLINSSPTQQEVLSALKKRLEQTSVPLFPRHRLRMLSKLAEGAFGSVYIAEAEGIPEYGTTTTLGKRLVAVKFLLPEANEKEKLDFQRDVRILAALEDRNIARVLGACCREEPFCVVMEYLEHGDLCQFLKTHVTAEDAHSMPIGVKTLSFNCLIYMAAQIASGMRYLENLNFVHRDLATRNCLVGKAYHIKISDFGTDNELYACDYYKVDGGIPLPVRWMAWESLVLGKYTTKSDVWSFAVTLWEILNLGRRVPYEHLSDQEVVRCLRRLCCDCSDSNEASQLKSSEEEEDDEDEKIGLSFEHLPKPSASSKDIYDLMLECWRRDEAERPTFREISLFLQRKNLGYAPTS</sequence>
<feature type="compositionally biased region" description="Polar residues" evidence="13">
    <location>
        <begin position="584"/>
        <end position="600"/>
    </location>
</feature>
<dbReference type="Gene3D" id="3.30.200.20">
    <property type="entry name" value="Phosphorylase Kinase, domain 1"/>
    <property type="match status" value="1"/>
</dbReference>
<dbReference type="InterPro" id="IPR000719">
    <property type="entry name" value="Prot_kinase_dom"/>
</dbReference>
<evidence type="ECO:0000259" key="15">
    <source>
        <dbReference type="PROSITE" id="PS50011"/>
    </source>
</evidence>
<dbReference type="GO" id="GO:0043235">
    <property type="term" value="C:receptor complex"/>
    <property type="evidence" value="ECO:0007669"/>
    <property type="project" value="TreeGrafter"/>
</dbReference>
<evidence type="ECO:0000313" key="17">
    <source>
        <dbReference type="EMBL" id="OXU27407.1"/>
    </source>
</evidence>
<feature type="region of interest" description="Disordered" evidence="13">
    <location>
        <begin position="577"/>
        <end position="628"/>
    </location>
</feature>
<dbReference type="PROSITE" id="PS01286">
    <property type="entry name" value="FA58C_2"/>
    <property type="match status" value="1"/>
</dbReference>
<evidence type="ECO:0000256" key="1">
    <source>
        <dbReference type="ARBA" id="ARBA00004251"/>
    </source>
</evidence>
<dbReference type="FunFam" id="2.60.120.260:FF:000007">
    <property type="entry name" value="Discoidin domain receptor tyrosine kinase 1"/>
    <property type="match status" value="1"/>
</dbReference>
<evidence type="ECO:0008006" key="19">
    <source>
        <dbReference type="Google" id="ProtNLM"/>
    </source>
</evidence>
<name>A0A232FAP8_9HYME</name>
<dbReference type="CDD" id="cd00057">
    <property type="entry name" value="FA58C"/>
    <property type="match status" value="1"/>
</dbReference>
<dbReference type="SMART" id="SM00231">
    <property type="entry name" value="FA58C"/>
    <property type="match status" value="1"/>
</dbReference>
<keyword evidence="7 14" id="KW-1133">Transmembrane helix</keyword>
<evidence type="ECO:0000256" key="3">
    <source>
        <dbReference type="ARBA" id="ARBA00022692"/>
    </source>
</evidence>
<dbReference type="GO" id="GO:0005518">
    <property type="term" value="F:collagen binding"/>
    <property type="evidence" value="ECO:0007669"/>
    <property type="project" value="TreeGrafter"/>
</dbReference>
<dbReference type="PRINTS" id="PR00109">
    <property type="entry name" value="TYRKINASE"/>
</dbReference>
<dbReference type="SUPFAM" id="SSF56112">
    <property type="entry name" value="Protein kinase-like (PK-like)"/>
    <property type="match status" value="1"/>
</dbReference>
<dbReference type="GO" id="GO:0051897">
    <property type="term" value="P:positive regulation of phosphatidylinositol 3-kinase/protein kinase B signal transduction"/>
    <property type="evidence" value="ECO:0007669"/>
    <property type="project" value="TreeGrafter"/>
</dbReference>
<dbReference type="Gene3D" id="1.10.510.10">
    <property type="entry name" value="Transferase(Phosphotransferase) domain 1"/>
    <property type="match status" value="1"/>
</dbReference>
<evidence type="ECO:0000256" key="12">
    <source>
        <dbReference type="ARBA" id="ARBA00061639"/>
    </source>
</evidence>
<dbReference type="InterPro" id="IPR011009">
    <property type="entry name" value="Kinase-like_dom_sf"/>
</dbReference>
<keyword evidence="18" id="KW-1185">Reference proteome</keyword>
<evidence type="ECO:0000256" key="11">
    <source>
        <dbReference type="ARBA" id="ARBA00023180"/>
    </source>
</evidence>
<dbReference type="GO" id="GO:0005524">
    <property type="term" value="F:ATP binding"/>
    <property type="evidence" value="ECO:0007669"/>
    <property type="project" value="UniProtKB-KW"/>
</dbReference>
<dbReference type="Proteomes" id="UP000215335">
    <property type="component" value="Unassembled WGS sequence"/>
</dbReference>
<evidence type="ECO:0000256" key="8">
    <source>
        <dbReference type="ARBA" id="ARBA00023136"/>
    </source>
</evidence>
<dbReference type="Gene3D" id="2.60.120.260">
    <property type="entry name" value="Galactose-binding domain-like"/>
    <property type="match status" value="1"/>
</dbReference>
<dbReference type="SUPFAM" id="SSF49785">
    <property type="entry name" value="Galactose-binding domain-like"/>
    <property type="match status" value="1"/>
</dbReference>
<evidence type="ECO:0000256" key="5">
    <source>
        <dbReference type="ARBA" id="ARBA00022741"/>
    </source>
</evidence>
<organism evidence="17 18">
    <name type="scientific">Trichomalopsis sarcophagae</name>
    <dbReference type="NCBI Taxonomy" id="543379"/>
    <lineage>
        <taxon>Eukaryota</taxon>
        <taxon>Metazoa</taxon>
        <taxon>Ecdysozoa</taxon>
        <taxon>Arthropoda</taxon>
        <taxon>Hexapoda</taxon>
        <taxon>Insecta</taxon>
        <taxon>Pterygota</taxon>
        <taxon>Neoptera</taxon>
        <taxon>Endopterygota</taxon>
        <taxon>Hymenoptera</taxon>
        <taxon>Apocrita</taxon>
        <taxon>Proctotrupomorpha</taxon>
        <taxon>Chalcidoidea</taxon>
        <taxon>Pteromalidae</taxon>
        <taxon>Pteromalinae</taxon>
        <taxon>Trichomalopsis</taxon>
    </lineage>
</organism>
<accession>A0A232FAP8</accession>
<evidence type="ECO:0000256" key="2">
    <source>
        <dbReference type="ARBA" id="ARBA00022475"/>
    </source>
</evidence>
<reference evidence="17 18" key="1">
    <citation type="journal article" date="2017" name="Curr. Biol.">
        <title>The Evolution of Venom by Co-option of Single-Copy Genes.</title>
        <authorList>
            <person name="Martinson E.O."/>
            <person name="Mrinalini"/>
            <person name="Kelkar Y.D."/>
            <person name="Chang C.H."/>
            <person name="Werren J.H."/>
        </authorList>
    </citation>
    <scope>NUCLEOTIDE SEQUENCE [LARGE SCALE GENOMIC DNA]</scope>
    <source>
        <strain evidence="17 18">Alberta</strain>
        <tissue evidence="17">Whole body</tissue>
    </source>
</reference>
<keyword evidence="3 14" id="KW-0812">Transmembrane</keyword>
<protein>
    <recommendedName>
        <fullName evidence="19">Protein kinase domain-containing protein</fullName>
    </recommendedName>
</protein>
<dbReference type="GO" id="GO:0005886">
    <property type="term" value="C:plasma membrane"/>
    <property type="evidence" value="ECO:0007669"/>
    <property type="project" value="UniProtKB-SubCell"/>
</dbReference>
<dbReference type="PROSITE" id="PS50011">
    <property type="entry name" value="PROTEIN_KINASE_DOM"/>
    <property type="match status" value="1"/>
</dbReference>
<dbReference type="InterPro" id="IPR008266">
    <property type="entry name" value="Tyr_kinase_AS"/>
</dbReference>
<dbReference type="PROSITE" id="PS00109">
    <property type="entry name" value="PROTEIN_KINASE_TYR"/>
    <property type="match status" value="1"/>
</dbReference>
<feature type="domain" description="Protein kinase" evidence="15">
    <location>
        <begin position="675"/>
        <end position="982"/>
    </location>
</feature>
<keyword evidence="2" id="KW-1003">Cell membrane</keyword>
<keyword evidence="10" id="KW-0675">Receptor</keyword>
<keyword evidence="9" id="KW-1015">Disulfide bond</keyword>
<evidence type="ECO:0000256" key="13">
    <source>
        <dbReference type="SAM" id="MobiDB-lite"/>
    </source>
</evidence>
<keyword evidence="4" id="KW-0732">Signal</keyword>
<comment type="similarity">
    <text evidence="12">Belongs to the protein kinase superfamily. Tyr protein kinase family. Insulin receptor subfamily.</text>
</comment>
<feature type="compositionally biased region" description="Low complexity" evidence="13">
    <location>
        <begin position="601"/>
        <end position="611"/>
    </location>
</feature>
<dbReference type="Pfam" id="PF21114">
    <property type="entry name" value="DDR1-2_DS-like"/>
    <property type="match status" value="1"/>
</dbReference>
<evidence type="ECO:0000256" key="9">
    <source>
        <dbReference type="ARBA" id="ARBA00023157"/>
    </source>
</evidence>
<dbReference type="AlphaFoldDB" id="A0A232FAP8"/>
<feature type="domain" description="F5/8 type C" evidence="16">
    <location>
        <begin position="42"/>
        <end position="198"/>
    </location>
</feature>
<dbReference type="InterPro" id="IPR048525">
    <property type="entry name" value="DDR1-2_DS-like"/>
</dbReference>
<dbReference type="PANTHER" id="PTHR24416:SF579">
    <property type="entry name" value="DISCOIDIN DOMAIN-CONTAINING RECEPTOR 2-LIKE PROTEIN"/>
    <property type="match status" value="1"/>
</dbReference>
<keyword evidence="6" id="KW-0067">ATP-binding</keyword>
<evidence type="ECO:0000313" key="18">
    <source>
        <dbReference type="Proteomes" id="UP000215335"/>
    </source>
</evidence>
<dbReference type="EMBL" id="NNAY01000610">
    <property type="protein sequence ID" value="OXU27407.1"/>
    <property type="molecule type" value="Genomic_DNA"/>
</dbReference>
<dbReference type="InterPro" id="IPR050122">
    <property type="entry name" value="RTK"/>
</dbReference>
<gene>
    <name evidence="17" type="ORF">TSAR_010789</name>
</gene>
<dbReference type="GO" id="GO:0038062">
    <property type="term" value="F:protein tyrosine kinase collagen receptor activity"/>
    <property type="evidence" value="ECO:0007669"/>
    <property type="project" value="TreeGrafter"/>
</dbReference>
<keyword evidence="5" id="KW-0547">Nucleotide-binding</keyword>
<dbReference type="PROSITE" id="PS50022">
    <property type="entry name" value="FA58C_3"/>
    <property type="match status" value="1"/>
</dbReference>
<keyword evidence="8 14" id="KW-0472">Membrane</keyword>
<comment type="caution">
    <text evidence="17">The sequence shown here is derived from an EMBL/GenBank/DDBJ whole genome shotgun (WGS) entry which is preliminary data.</text>
</comment>
<keyword evidence="11" id="KW-0325">Glycoprotein</keyword>
<dbReference type="Pfam" id="PF00754">
    <property type="entry name" value="F5_F8_type_C"/>
    <property type="match status" value="1"/>
</dbReference>
<dbReference type="PANTHER" id="PTHR24416">
    <property type="entry name" value="TYROSINE-PROTEIN KINASE RECEPTOR"/>
    <property type="match status" value="1"/>
</dbReference>
<dbReference type="InterPro" id="IPR020635">
    <property type="entry name" value="Tyr_kinase_cat_dom"/>
</dbReference>
<dbReference type="GO" id="GO:0048680">
    <property type="term" value="P:positive regulation of axon regeneration"/>
    <property type="evidence" value="ECO:0007669"/>
    <property type="project" value="UniProtKB-ARBA"/>
</dbReference>
<evidence type="ECO:0000256" key="6">
    <source>
        <dbReference type="ARBA" id="ARBA00022840"/>
    </source>
</evidence>
<evidence type="ECO:0000259" key="16">
    <source>
        <dbReference type="PROSITE" id="PS50022"/>
    </source>
</evidence>
<evidence type="ECO:0000256" key="14">
    <source>
        <dbReference type="SAM" id="Phobius"/>
    </source>
</evidence>
<proteinExistence type="inferred from homology"/>
<feature type="transmembrane region" description="Helical" evidence="14">
    <location>
        <begin position="418"/>
        <end position="441"/>
    </location>
</feature>
<dbReference type="InterPro" id="IPR001245">
    <property type="entry name" value="Ser-Thr/Tyr_kinase_cat_dom"/>
</dbReference>
<evidence type="ECO:0000256" key="7">
    <source>
        <dbReference type="ARBA" id="ARBA00022989"/>
    </source>
</evidence>
<dbReference type="OrthoDB" id="6071166at2759"/>
<dbReference type="InterPro" id="IPR000421">
    <property type="entry name" value="FA58C"/>
</dbReference>
<evidence type="ECO:0000256" key="4">
    <source>
        <dbReference type="ARBA" id="ARBA00022729"/>
    </source>
</evidence>
<dbReference type="SMART" id="SM00219">
    <property type="entry name" value="TyrKc"/>
    <property type="match status" value="1"/>
</dbReference>
<dbReference type="Pfam" id="PF07714">
    <property type="entry name" value="PK_Tyr_Ser-Thr"/>
    <property type="match status" value="2"/>
</dbReference>
<comment type="subcellular location">
    <subcellularLocation>
        <location evidence="1">Cell membrane</location>
        <topology evidence="1">Single-pass type I membrane protein</topology>
    </subcellularLocation>
</comment>
<evidence type="ECO:0000256" key="10">
    <source>
        <dbReference type="ARBA" id="ARBA00023170"/>
    </source>
</evidence>
<dbReference type="InterPro" id="IPR008979">
    <property type="entry name" value="Galactose-bd-like_sf"/>
</dbReference>
<feature type="compositionally biased region" description="Basic and acidic residues" evidence="13">
    <location>
        <begin position="612"/>
        <end position="622"/>
    </location>
</feature>
<dbReference type="Gene3D" id="2.60.120.1190">
    <property type="match status" value="1"/>
</dbReference>